<accession>A0A8S4RK64</accession>
<keyword evidence="4" id="KW-1185">Reference proteome</keyword>
<feature type="chain" id="PRO_5035726069" evidence="2">
    <location>
        <begin position="19"/>
        <end position="617"/>
    </location>
</feature>
<protein>
    <submittedName>
        <fullName evidence="3">Jg9462 protein</fullName>
    </submittedName>
</protein>
<feature type="compositionally biased region" description="Basic and acidic residues" evidence="1">
    <location>
        <begin position="81"/>
        <end position="90"/>
    </location>
</feature>
<dbReference type="AlphaFoldDB" id="A0A8S4RK64"/>
<feature type="region of interest" description="Disordered" evidence="1">
    <location>
        <begin position="132"/>
        <end position="154"/>
    </location>
</feature>
<name>A0A8S4RK64_9NEOP</name>
<dbReference type="OrthoDB" id="6927727at2759"/>
<sequence length="617" mass="69208">MKFLSVLFVVLYFHTVATTPNQNNIREVLYEQSTIARNVQTKYGRPLDNNQYNSIDTPVSLKGQPPEDSGGQPNLQSSEDAFLRSEDSLEHQGLSPKSTGKERRILPVVNNSEAILTRTLLDGLKSEQSKNLQNERFENQSFYQPGGGGPEDNKVFSRNMPNSDLQNTILQNTYTNPKYFNSVSKVIKTYKNQPNIKQPLKVEEETRLDLQGITLEKIKSITTPPSVKSPSEGELSSFKNSNLDKDNYNSLRYIINKAKKLQNIRESAKKLKRYMVVHPDGTVEHVDKLDAVAKKNLNYVAVHSKDLSQLQNTLRNQSVNKDANTKATNSKNVVGIKSDKSAKLPTISAVKHNSSSSVMQHDLTKKEHLQNNAIADVINVINPKETMLNKSSVPSNSSEIKPMQTDSEPLPDSKLGSILKLNSTTFPLHSEITSSEKNSNIKESSFGWVPVNVDQKETDNFNKTSSLPLSSTPSLANTDHSGVWFQDKDFWERVQNDKNNVFYFLFVPSAPQFKNETKTIIYANGTTVEEVIEIADDEDGHPIATKTTKITHAEEGKKQILYITANRPDIVLVDRSVRRAIIVDITIPHDDNLVKAEKEKVSKYLDLAHEITAIVEC</sequence>
<comment type="caution">
    <text evidence="3">The sequence shown here is derived from an EMBL/GenBank/DDBJ whole genome shotgun (WGS) entry which is preliminary data.</text>
</comment>
<evidence type="ECO:0000256" key="2">
    <source>
        <dbReference type="SAM" id="SignalP"/>
    </source>
</evidence>
<feature type="compositionally biased region" description="Polar residues" evidence="1">
    <location>
        <begin position="389"/>
        <end position="407"/>
    </location>
</feature>
<evidence type="ECO:0000256" key="1">
    <source>
        <dbReference type="SAM" id="MobiDB-lite"/>
    </source>
</evidence>
<feature type="signal peptide" evidence="2">
    <location>
        <begin position="1"/>
        <end position="18"/>
    </location>
</feature>
<evidence type="ECO:0000313" key="4">
    <source>
        <dbReference type="Proteomes" id="UP000838756"/>
    </source>
</evidence>
<proteinExistence type="predicted"/>
<evidence type="ECO:0000313" key="3">
    <source>
        <dbReference type="EMBL" id="CAH2236969.1"/>
    </source>
</evidence>
<reference evidence="3" key="1">
    <citation type="submission" date="2022-03" db="EMBL/GenBank/DDBJ databases">
        <authorList>
            <person name="Lindestad O."/>
        </authorList>
    </citation>
    <scope>NUCLEOTIDE SEQUENCE</scope>
</reference>
<feature type="region of interest" description="Disordered" evidence="1">
    <location>
        <begin position="389"/>
        <end position="412"/>
    </location>
</feature>
<dbReference type="Proteomes" id="UP000838756">
    <property type="component" value="Unassembled WGS sequence"/>
</dbReference>
<gene>
    <name evidence="3" type="primary">jg9462</name>
    <name evidence="3" type="ORF">PAEG_LOCUS14286</name>
</gene>
<feature type="region of interest" description="Disordered" evidence="1">
    <location>
        <begin position="42"/>
        <end position="105"/>
    </location>
</feature>
<keyword evidence="2" id="KW-0732">Signal</keyword>
<organism evidence="3 4">
    <name type="scientific">Pararge aegeria aegeria</name>
    <dbReference type="NCBI Taxonomy" id="348720"/>
    <lineage>
        <taxon>Eukaryota</taxon>
        <taxon>Metazoa</taxon>
        <taxon>Ecdysozoa</taxon>
        <taxon>Arthropoda</taxon>
        <taxon>Hexapoda</taxon>
        <taxon>Insecta</taxon>
        <taxon>Pterygota</taxon>
        <taxon>Neoptera</taxon>
        <taxon>Endopterygota</taxon>
        <taxon>Lepidoptera</taxon>
        <taxon>Glossata</taxon>
        <taxon>Ditrysia</taxon>
        <taxon>Papilionoidea</taxon>
        <taxon>Nymphalidae</taxon>
        <taxon>Satyrinae</taxon>
        <taxon>Satyrini</taxon>
        <taxon>Parargina</taxon>
        <taxon>Pararge</taxon>
    </lineage>
</organism>
<dbReference type="EMBL" id="CAKXAJ010025241">
    <property type="protein sequence ID" value="CAH2236969.1"/>
    <property type="molecule type" value="Genomic_DNA"/>
</dbReference>
<feature type="compositionally biased region" description="Polar residues" evidence="1">
    <location>
        <begin position="48"/>
        <end position="57"/>
    </location>
</feature>